<feature type="compositionally biased region" description="Low complexity" evidence="1">
    <location>
        <begin position="10"/>
        <end position="23"/>
    </location>
</feature>
<accession>A0A8H7VF62</accession>
<sequence length="291" mass="32925">MPTTHESEQPPLTTSSTSSVLSPAPAPAPTPAPTSSRRLRKLLLKFTINRKNEWIAETKNQVKSKSSSKCIQQSTYTDQQSEPSMTDPVSQASSTTSFTILIDDEPGTTVMLDQLDTSTLDEFDDLSLRSLLLDFYSRHSIHHNNHIANAIHTSKNLTIRGHIFFVSTRQNAKKLNFAKITLPFDLRARRGQRSTENLGWGETFGTILLLFTHEHNEKTRALCLVRLELDMAPSVGSGIPCRNRQRQRLYATEASHLDCLAMELKSLHVENKFYYLYSELFKHSFLDSSKI</sequence>
<dbReference type="AlphaFoldDB" id="A0A8H7VF62"/>
<dbReference type="Proteomes" id="UP000646827">
    <property type="component" value="Unassembled WGS sequence"/>
</dbReference>
<feature type="region of interest" description="Disordered" evidence="1">
    <location>
        <begin position="1"/>
        <end position="37"/>
    </location>
</feature>
<organism evidence="2 3">
    <name type="scientific">Circinella minor</name>
    <dbReference type="NCBI Taxonomy" id="1195481"/>
    <lineage>
        <taxon>Eukaryota</taxon>
        <taxon>Fungi</taxon>
        <taxon>Fungi incertae sedis</taxon>
        <taxon>Mucoromycota</taxon>
        <taxon>Mucoromycotina</taxon>
        <taxon>Mucoromycetes</taxon>
        <taxon>Mucorales</taxon>
        <taxon>Lichtheimiaceae</taxon>
        <taxon>Circinella</taxon>
    </lineage>
</organism>
<gene>
    <name evidence="2" type="ORF">INT45_010709</name>
</gene>
<evidence type="ECO:0000256" key="1">
    <source>
        <dbReference type="SAM" id="MobiDB-lite"/>
    </source>
</evidence>
<name>A0A8H7VF62_9FUNG</name>
<evidence type="ECO:0000313" key="2">
    <source>
        <dbReference type="EMBL" id="KAG2214223.1"/>
    </source>
</evidence>
<proteinExistence type="predicted"/>
<comment type="caution">
    <text evidence="2">The sequence shown here is derived from an EMBL/GenBank/DDBJ whole genome shotgun (WGS) entry which is preliminary data.</text>
</comment>
<dbReference type="OrthoDB" id="2289822at2759"/>
<feature type="region of interest" description="Disordered" evidence="1">
    <location>
        <begin position="65"/>
        <end position="92"/>
    </location>
</feature>
<evidence type="ECO:0000313" key="3">
    <source>
        <dbReference type="Proteomes" id="UP000646827"/>
    </source>
</evidence>
<protein>
    <submittedName>
        <fullName evidence="2">Uncharacterized protein</fullName>
    </submittedName>
</protein>
<dbReference type="EMBL" id="JAEPRB010000621">
    <property type="protein sequence ID" value="KAG2214223.1"/>
    <property type="molecule type" value="Genomic_DNA"/>
</dbReference>
<reference evidence="2 3" key="1">
    <citation type="submission" date="2020-12" db="EMBL/GenBank/DDBJ databases">
        <title>Metabolic potential, ecology and presence of endohyphal bacteria is reflected in genomic diversity of Mucoromycotina.</title>
        <authorList>
            <person name="Muszewska A."/>
            <person name="Okrasinska A."/>
            <person name="Steczkiewicz K."/>
            <person name="Drgas O."/>
            <person name="Orlowska M."/>
            <person name="Perlinska-Lenart U."/>
            <person name="Aleksandrzak-Piekarczyk T."/>
            <person name="Szatraj K."/>
            <person name="Zielenkiewicz U."/>
            <person name="Pilsyk S."/>
            <person name="Malc E."/>
            <person name="Mieczkowski P."/>
            <person name="Kruszewska J.S."/>
            <person name="Biernat P."/>
            <person name="Pawlowska J."/>
        </authorList>
    </citation>
    <scope>NUCLEOTIDE SEQUENCE [LARGE SCALE GENOMIC DNA]</scope>
    <source>
        <strain evidence="2 3">CBS 142.35</strain>
    </source>
</reference>
<feature type="compositionally biased region" description="Polar residues" evidence="1">
    <location>
        <begin position="70"/>
        <end position="92"/>
    </location>
</feature>
<keyword evidence="3" id="KW-1185">Reference proteome</keyword>